<keyword evidence="6" id="KW-1185">Reference proteome</keyword>
<dbReference type="GO" id="GO:0071111">
    <property type="term" value="F:cyclic-guanylate-specific phosphodiesterase activity"/>
    <property type="evidence" value="ECO:0007669"/>
    <property type="project" value="InterPro"/>
</dbReference>
<dbReference type="CDD" id="cd06225">
    <property type="entry name" value="HAMP"/>
    <property type="match status" value="1"/>
</dbReference>
<dbReference type="InterPro" id="IPR043128">
    <property type="entry name" value="Rev_trsase/Diguanyl_cyclase"/>
</dbReference>
<dbReference type="InterPro" id="IPR001633">
    <property type="entry name" value="EAL_dom"/>
</dbReference>
<dbReference type="SUPFAM" id="SSF55073">
    <property type="entry name" value="Nucleotide cyclase"/>
    <property type="match status" value="1"/>
</dbReference>
<name>A0A4Z0M726_9GAMM</name>
<dbReference type="InterPro" id="IPR050706">
    <property type="entry name" value="Cyclic-di-GMP_PDE-like"/>
</dbReference>
<dbReference type="InterPro" id="IPR029150">
    <property type="entry name" value="dCache_3"/>
</dbReference>
<dbReference type="GO" id="GO:0007165">
    <property type="term" value="P:signal transduction"/>
    <property type="evidence" value="ECO:0007669"/>
    <property type="project" value="InterPro"/>
</dbReference>
<dbReference type="CDD" id="cd01948">
    <property type="entry name" value="EAL"/>
    <property type="match status" value="1"/>
</dbReference>
<dbReference type="PANTHER" id="PTHR33121:SF79">
    <property type="entry name" value="CYCLIC DI-GMP PHOSPHODIESTERASE PDED-RELATED"/>
    <property type="match status" value="1"/>
</dbReference>
<dbReference type="InterPro" id="IPR003660">
    <property type="entry name" value="HAMP_dom"/>
</dbReference>
<proteinExistence type="predicted"/>
<dbReference type="Pfam" id="PF00563">
    <property type="entry name" value="EAL"/>
    <property type="match status" value="1"/>
</dbReference>
<keyword evidence="1" id="KW-1133">Transmembrane helix</keyword>
<dbReference type="Gene3D" id="3.20.20.450">
    <property type="entry name" value="EAL domain"/>
    <property type="match status" value="1"/>
</dbReference>
<keyword evidence="1" id="KW-0812">Transmembrane</keyword>
<dbReference type="Pfam" id="PF00672">
    <property type="entry name" value="HAMP"/>
    <property type="match status" value="1"/>
</dbReference>
<dbReference type="SUPFAM" id="SSF141868">
    <property type="entry name" value="EAL domain-like"/>
    <property type="match status" value="1"/>
</dbReference>
<dbReference type="Gene3D" id="3.30.70.270">
    <property type="match status" value="1"/>
</dbReference>
<evidence type="ECO:0000313" key="5">
    <source>
        <dbReference type="EMBL" id="TGD75472.1"/>
    </source>
</evidence>
<dbReference type="OrthoDB" id="9804951at2"/>
<feature type="domain" description="HAMP" evidence="3">
    <location>
        <begin position="324"/>
        <end position="377"/>
    </location>
</feature>
<dbReference type="EMBL" id="SRLE01000003">
    <property type="protein sequence ID" value="TGD75472.1"/>
    <property type="molecule type" value="Genomic_DNA"/>
</dbReference>
<dbReference type="PROSITE" id="PS50883">
    <property type="entry name" value="EAL"/>
    <property type="match status" value="1"/>
</dbReference>
<organism evidence="5 6">
    <name type="scientific">Mangrovimicrobium sediminis</name>
    <dbReference type="NCBI Taxonomy" id="2562682"/>
    <lineage>
        <taxon>Bacteria</taxon>
        <taxon>Pseudomonadati</taxon>
        <taxon>Pseudomonadota</taxon>
        <taxon>Gammaproteobacteria</taxon>
        <taxon>Cellvibrionales</taxon>
        <taxon>Halieaceae</taxon>
        <taxon>Mangrovimicrobium</taxon>
    </lineage>
</organism>
<dbReference type="PANTHER" id="PTHR33121">
    <property type="entry name" value="CYCLIC DI-GMP PHOSPHODIESTERASE PDEF"/>
    <property type="match status" value="1"/>
</dbReference>
<gene>
    <name evidence="5" type="ORF">E4634_03230</name>
</gene>
<dbReference type="InterPro" id="IPR035919">
    <property type="entry name" value="EAL_sf"/>
</dbReference>
<dbReference type="Proteomes" id="UP000298050">
    <property type="component" value="Unassembled WGS sequence"/>
</dbReference>
<feature type="transmembrane region" description="Helical" evidence="1">
    <location>
        <begin position="48"/>
        <end position="69"/>
    </location>
</feature>
<dbReference type="PROSITE" id="PS50887">
    <property type="entry name" value="GGDEF"/>
    <property type="match status" value="1"/>
</dbReference>
<feature type="domain" description="GGDEF" evidence="4">
    <location>
        <begin position="409"/>
        <end position="546"/>
    </location>
</feature>
<dbReference type="SMART" id="SM00052">
    <property type="entry name" value="EAL"/>
    <property type="match status" value="1"/>
</dbReference>
<dbReference type="Pfam" id="PF00990">
    <property type="entry name" value="GGDEF"/>
    <property type="match status" value="1"/>
</dbReference>
<protein>
    <submittedName>
        <fullName evidence="5">EAL domain-containing protein</fullName>
    </submittedName>
</protein>
<evidence type="ECO:0000259" key="2">
    <source>
        <dbReference type="PROSITE" id="PS50883"/>
    </source>
</evidence>
<dbReference type="InterPro" id="IPR029787">
    <property type="entry name" value="Nucleotide_cyclase"/>
</dbReference>
<feature type="domain" description="EAL" evidence="2">
    <location>
        <begin position="555"/>
        <end position="810"/>
    </location>
</feature>
<dbReference type="SMART" id="SM00304">
    <property type="entry name" value="HAMP"/>
    <property type="match status" value="1"/>
</dbReference>
<evidence type="ECO:0000256" key="1">
    <source>
        <dbReference type="SAM" id="Phobius"/>
    </source>
</evidence>
<dbReference type="Pfam" id="PF14827">
    <property type="entry name" value="dCache_3"/>
    <property type="match status" value="1"/>
</dbReference>
<keyword evidence="1" id="KW-0472">Membrane</keyword>
<dbReference type="SMART" id="SM00267">
    <property type="entry name" value="GGDEF"/>
    <property type="match status" value="1"/>
</dbReference>
<evidence type="ECO:0000259" key="4">
    <source>
        <dbReference type="PROSITE" id="PS50887"/>
    </source>
</evidence>
<dbReference type="InterPro" id="IPR000160">
    <property type="entry name" value="GGDEF_dom"/>
</dbReference>
<dbReference type="PROSITE" id="PS50885">
    <property type="entry name" value="HAMP"/>
    <property type="match status" value="1"/>
</dbReference>
<evidence type="ECO:0000313" key="6">
    <source>
        <dbReference type="Proteomes" id="UP000298050"/>
    </source>
</evidence>
<reference evidence="5 6" key="1">
    <citation type="submission" date="2019-04" db="EMBL/GenBank/DDBJ databases">
        <title>Taxonomy of novel Haliea sp. from mangrove soil of West Coast of India.</title>
        <authorList>
            <person name="Verma A."/>
            <person name="Kumar P."/>
            <person name="Krishnamurthi S."/>
        </authorList>
    </citation>
    <scope>NUCLEOTIDE SEQUENCE [LARGE SCALE GENOMIC DNA]</scope>
    <source>
        <strain evidence="5 6">SAOS-164</strain>
    </source>
</reference>
<sequence length="813" mass="88746">MPGSNWRPPAMRQTRWSRCAWTPPSRVRATPSRTCSAMLTDRSLRAQITLLASGLILATVIALLAAYWVRTGDYTRQQIEHRMDSAQSVLEQYLLSREKLLVTAARVLTADFGFKQAVATLDTETINSVLLNHGERIDADLMVLTGLDGAILSASAGGHALAAPELAAAIGALPLRPQHSQLLRTEAGFYQVFALPVLAPRPIAYTVIGFRADRSALQELKRLTGMDITLLAPGGDPLATTFEPGVDMRRALAEAGSGEAAGLLGGASYVYRDFTLETLGNVRVLLSASLAEARAGFNRLLASIALIGGGILALSLLFSQVILRGITRPLHHLVGLTRQVAQGDFNLQASTAPAAAEFRELNQAFLRMGGEIERRENEIIYQAEHDLLTGALGRNTLLARLDDALHAGQTLLLLGVNILRFRQLNDAVGPDNADRVLQSLAGRLTHCAETLAGSDARCLVGRVGADHFLVAVPVPAAGSAGQWLHEVYAAINEPYVIGDLRLTLSLCLGYVEEAEAGVPARDLLRQVFIAAGAARNRPQRLRAYQRGEDEAYLRRLFLVERLKRALVRDDGALFLTYQPKLDLARGRIDRVEALVRWVDDEHGFISPDEFVPLAEQSGLIIKLTRWVVRSVLRQLALWNASGLHLGVAINVSAQDICHEQFIDSLLHELRESGVRHEQVTLEITERDLMDNEALAVEQLTALKAAGFRIAVDDYGVGYSSLSKLKQLPVDELKIDKSFILQLPESEQDQNIVSSTIELGHKLGLKVVAEGVETSAGLDLLRAMRCDSVQGYHLARPMSAEDLTQWYASYAQTA</sequence>
<dbReference type="AlphaFoldDB" id="A0A4Z0M726"/>
<evidence type="ECO:0000259" key="3">
    <source>
        <dbReference type="PROSITE" id="PS50885"/>
    </source>
</evidence>
<dbReference type="Gene3D" id="6.10.340.10">
    <property type="match status" value="1"/>
</dbReference>
<dbReference type="SUPFAM" id="SSF158472">
    <property type="entry name" value="HAMP domain-like"/>
    <property type="match status" value="1"/>
</dbReference>
<comment type="caution">
    <text evidence="5">The sequence shown here is derived from an EMBL/GenBank/DDBJ whole genome shotgun (WGS) entry which is preliminary data.</text>
</comment>
<dbReference type="GO" id="GO:0016020">
    <property type="term" value="C:membrane"/>
    <property type="evidence" value="ECO:0007669"/>
    <property type="project" value="InterPro"/>
</dbReference>
<feature type="transmembrane region" description="Helical" evidence="1">
    <location>
        <begin position="300"/>
        <end position="323"/>
    </location>
</feature>
<accession>A0A4Z0M726</accession>